<dbReference type="AlphaFoldDB" id="A0AAD5J7M0"/>
<comment type="caution">
    <text evidence="5">The sequence shown here is derived from an EMBL/GenBank/DDBJ whole genome shotgun (WGS) entry which is preliminary data.</text>
</comment>
<dbReference type="GO" id="GO:0006508">
    <property type="term" value="P:proteolysis"/>
    <property type="evidence" value="ECO:0007669"/>
    <property type="project" value="UniProtKB-KW"/>
</dbReference>
<dbReference type="InterPro" id="IPR051708">
    <property type="entry name" value="Plant_Aspart_Prot_A1"/>
</dbReference>
<feature type="domain" description="Xylanase inhibitor N-terminal" evidence="4">
    <location>
        <begin position="37"/>
        <end position="129"/>
    </location>
</feature>
<proteinExistence type="inferred from homology"/>
<gene>
    <name evidence="5" type="ORF">LWI28_023698</name>
</gene>
<comment type="similarity">
    <text evidence="1">Belongs to the peptidase A1 family.</text>
</comment>
<keyword evidence="6" id="KW-1185">Reference proteome</keyword>
<evidence type="ECO:0000256" key="3">
    <source>
        <dbReference type="ARBA" id="ARBA00022801"/>
    </source>
</evidence>
<dbReference type="Gene3D" id="2.40.70.10">
    <property type="entry name" value="Acid Proteases"/>
    <property type="match status" value="1"/>
</dbReference>
<accession>A0AAD5J7M0</accession>
<evidence type="ECO:0000256" key="2">
    <source>
        <dbReference type="ARBA" id="ARBA00022670"/>
    </source>
</evidence>
<dbReference type="InterPro" id="IPR021109">
    <property type="entry name" value="Peptidase_aspartic_dom_sf"/>
</dbReference>
<dbReference type="InterPro" id="IPR032861">
    <property type="entry name" value="TAXi_N"/>
</dbReference>
<sequence>MTRWIPFSIQNLPIHSGKFPVIKLLPVIRIPAMMDGINYGDGSSSSGYIASEYFFFTTQNEKPFFFSMKFGCSSDSRGLFERKTAGILGMNMDPISFMGQLGKQYFSNKFSYCLVDPNTVTHSYLKFGDDAYNGRPAREF</sequence>
<reference evidence="5" key="2">
    <citation type="submission" date="2023-02" db="EMBL/GenBank/DDBJ databases">
        <authorList>
            <person name="Swenson N.G."/>
            <person name="Wegrzyn J.L."/>
            <person name="Mcevoy S.L."/>
        </authorList>
    </citation>
    <scope>NUCLEOTIDE SEQUENCE</scope>
    <source>
        <strain evidence="5">91603</strain>
        <tissue evidence="5">Leaf</tissue>
    </source>
</reference>
<evidence type="ECO:0000313" key="6">
    <source>
        <dbReference type="Proteomes" id="UP001064489"/>
    </source>
</evidence>
<keyword evidence="3" id="KW-0378">Hydrolase</keyword>
<evidence type="ECO:0000259" key="4">
    <source>
        <dbReference type="Pfam" id="PF14543"/>
    </source>
</evidence>
<dbReference type="EMBL" id="JAJSOW010000100">
    <property type="protein sequence ID" value="KAI9187048.1"/>
    <property type="molecule type" value="Genomic_DNA"/>
</dbReference>
<dbReference type="GO" id="GO:0008233">
    <property type="term" value="F:peptidase activity"/>
    <property type="evidence" value="ECO:0007669"/>
    <property type="project" value="UniProtKB-KW"/>
</dbReference>
<evidence type="ECO:0000256" key="1">
    <source>
        <dbReference type="ARBA" id="ARBA00007447"/>
    </source>
</evidence>
<name>A0AAD5J7M0_ACENE</name>
<keyword evidence="2" id="KW-0645">Protease</keyword>
<dbReference type="Proteomes" id="UP001064489">
    <property type="component" value="Chromosome 3"/>
</dbReference>
<dbReference type="Pfam" id="PF14543">
    <property type="entry name" value="TAXi_N"/>
    <property type="match status" value="1"/>
</dbReference>
<dbReference type="SUPFAM" id="SSF50630">
    <property type="entry name" value="Acid proteases"/>
    <property type="match status" value="1"/>
</dbReference>
<organism evidence="5 6">
    <name type="scientific">Acer negundo</name>
    <name type="common">Box elder</name>
    <dbReference type="NCBI Taxonomy" id="4023"/>
    <lineage>
        <taxon>Eukaryota</taxon>
        <taxon>Viridiplantae</taxon>
        <taxon>Streptophyta</taxon>
        <taxon>Embryophyta</taxon>
        <taxon>Tracheophyta</taxon>
        <taxon>Spermatophyta</taxon>
        <taxon>Magnoliopsida</taxon>
        <taxon>eudicotyledons</taxon>
        <taxon>Gunneridae</taxon>
        <taxon>Pentapetalae</taxon>
        <taxon>rosids</taxon>
        <taxon>malvids</taxon>
        <taxon>Sapindales</taxon>
        <taxon>Sapindaceae</taxon>
        <taxon>Hippocastanoideae</taxon>
        <taxon>Acereae</taxon>
        <taxon>Acer</taxon>
    </lineage>
</organism>
<dbReference type="PANTHER" id="PTHR47967">
    <property type="entry name" value="OS07G0603500 PROTEIN-RELATED"/>
    <property type="match status" value="1"/>
</dbReference>
<protein>
    <recommendedName>
        <fullName evidence="4">Xylanase inhibitor N-terminal domain-containing protein</fullName>
    </recommendedName>
</protein>
<reference evidence="5" key="1">
    <citation type="journal article" date="2022" name="Plant J.">
        <title>Strategies of tolerance reflected in two North American maple genomes.</title>
        <authorList>
            <person name="McEvoy S.L."/>
            <person name="Sezen U.U."/>
            <person name="Trouern-Trend A."/>
            <person name="McMahon S.M."/>
            <person name="Schaberg P.G."/>
            <person name="Yang J."/>
            <person name="Wegrzyn J.L."/>
            <person name="Swenson N.G."/>
        </authorList>
    </citation>
    <scope>NUCLEOTIDE SEQUENCE</scope>
    <source>
        <strain evidence="5">91603</strain>
    </source>
</reference>
<evidence type="ECO:0000313" key="5">
    <source>
        <dbReference type="EMBL" id="KAI9187048.1"/>
    </source>
</evidence>